<sequence>MSTVDQSLPCPGETWSQGCEATTECKTTAIPDFNKFLTTITSAFKVAYICRLLLGVLFALFKNETLRLPFWQMVAFDAVTSAVVELSLTIWAAHLSSDETISACSQPLRPPTAASSTCTENPTIYASVKSSYTASKRPASPSLKSTPMKLSPGSRSPSLSFGSFTPSVVLSDDIHDMPSPVEIFLGINGRQREANIGQFLGQELLSPVWNNDTQKRPISKRRVRKLWQTRKHSYPSSICSIVSSVTI</sequence>
<dbReference type="AlphaFoldDB" id="A0AAV9WXH6"/>
<dbReference type="EMBL" id="JAVHJO010000015">
    <property type="protein sequence ID" value="KAK6527756.1"/>
    <property type="molecule type" value="Genomic_DNA"/>
</dbReference>
<protein>
    <submittedName>
        <fullName evidence="2">Uncharacterized protein</fullName>
    </submittedName>
</protein>
<organism evidence="2 3">
    <name type="scientific">Orbilia ellipsospora</name>
    <dbReference type="NCBI Taxonomy" id="2528407"/>
    <lineage>
        <taxon>Eukaryota</taxon>
        <taxon>Fungi</taxon>
        <taxon>Dikarya</taxon>
        <taxon>Ascomycota</taxon>
        <taxon>Pezizomycotina</taxon>
        <taxon>Orbiliomycetes</taxon>
        <taxon>Orbiliales</taxon>
        <taxon>Orbiliaceae</taxon>
        <taxon>Orbilia</taxon>
    </lineage>
</organism>
<feature type="region of interest" description="Disordered" evidence="1">
    <location>
        <begin position="135"/>
        <end position="160"/>
    </location>
</feature>
<gene>
    <name evidence="2" type="ORF">TWF694_004736</name>
</gene>
<proteinExistence type="predicted"/>
<dbReference type="Proteomes" id="UP001365542">
    <property type="component" value="Unassembled WGS sequence"/>
</dbReference>
<evidence type="ECO:0000256" key="1">
    <source>
        <dbReference type="SAM" id="MobiDB-lite"/>
    </source>
</evidence>
<accession>A0AAV9WXH6</accession>
<evidence type="ECO:0000313" key="3">
    <source>
        <dbReference type="Proteomes" id="UP001365542"/>
    </source>
</evidence>
<comment type="caution">
    <text evidence="2">The sequence shown here is derived from an EMBL/GenBank/DDBJ whole genome shotgun (WGS) entry which is preliminary data.</text>
</comment>
<reference evidence="2 3" key="1">
    <citation type="submission" date="2019-10" db="EMBL/GenBank/DDBJ databases">
        <authorList>
            <person name="Palmer J.M."/>
        </authorList>
    </citation>
    <scope>NUCLEOTIDE SEQUENCE [LARGE SCALE GENOMIC DNA]</scope>
    <source>
        <strain evidence="2 3">TWF694</strain>
    </source>
</reference>
<evidence type="ECO:0000313" key="2">
    <source>
        <dbReference type="EMBL" id="KAK6527756.1"/>
    </source>
</evidence>
<keyword evidence="3" id="KW-1185">Reference proteome</keyword>
<name>A0AAV9WXH6_9PEZI</name>